<sequence length="137" mass="15457">MTANNEFTVAAVADAPKYVTNKNGHLINADGRPLTQEDKWAIMATLKPEYLREKRKAVAAKMDPQELALIGVRADGSAVNPQGSVSINEYESDWGVRVDEYIKFDFYGDALTYANRYNEFFDNSKSPSWRMWAVANK</sequence>
<dbReference type="KEGG" id="vg:56136042"/>
<dbReference type="RefSeq" id="YP_009903766.1">
    <property type="nucleotide sequence ID" value="NC_049849.1"/>
</dbReference>
<proteinExistence type="predicted"/>
<name>A0A514CSV4_9CAUD</name>
<evidence type="ECO:0000313" key="2">
    <source>
        <dbReference type="Proteomes" id="UP000320799"/>
    </source>
</evidence>
<organism evidence="1 2">
    <name type="scientific">Achromobacter phage Motura</name>
    <dbReference type="NCBI Taxonomy" id="2591403"/>
    <lineage>
        <taxon>Viruses</taxon>
        <taxon>Duplodnaviria</taxon>
        <taxon>Heunggongvirae</taxon>
        <taxon>Uroviricota</taxon>
        <taxon>Caudoviricetes</taxon>
        <taxon>Moturavirus</taxon>
        <taxon>Moturavirus motura</taxon>
    </lineage>
</organism>
<keyword evidence="2" id="KW-1185">Reference proteome</keyword>
<protein>
    <submittedName>
        <fullName evidence="1">Uncharacterized protein</fullName>
    </submittedName>
</protein>
<accession>A0A514CSV4</accession>
<dbReference type="Proteomes" id="UP000320799">
    <property type="component" value="Segment"/>
</dbReference>
<reference evidence="1 2" key="1">
    <citation type="submission" date="2019-06" db="EMBL/GenBank/DDBJ databases">
        <authorList>
            <person name="Kincaid V.D."/>
            <person name="Fuller A."/>
            <person name="Hodges K."/>
            <person name="Bansal M."/>
            <person name="Essig J."/>
            <person name="Johnson A."/>
        </authorList>
    </citation>
    <scope>NUCLEOTIDE SEQUENCE [LARGE SCALE GENOMIC DNA]</scope>
</reference>
<dbReference type="EMBL" id="MN094788">
    <property type="protein sequence ID" value="QDH83567.1"/>
    <property type="molecule type" value="Genomic_DNA"/>
</dbReference>
<dbReference type="GeneID" id="56136042"/>
<evidence type="ECO:0000313" key="1">
    <source>
        <dbReference type="EMBL" id="QDH83567.1"/>
    </source>
</evidence>